<evidence type="ECO:0000313" key="10">
    <source>
        <dbReference type="EMBL" id="TWU02759.1"/>
    </source>
</evidence>
<keyword evidence="8" id="KW-1133">Transmembrane helix</keyword>
<dbReference type="CDD" id="cd14014">
    <property type="entry name" value="STKc_PknB_like"/>
    <property type="match status" value="1"/>
</dbReference>
<dbReference type="InterPro" id="IPR000719">
    <property type="entry name" value="Prot_kinase_dom"/>
</dbReference>
<organism evidence="10 11">
    <name type="scientific">Stieleria varia</name>
    <dbReference type="NCBI Taxonomy" id="2528005"/>
    <lineage>
        <taxon>Bacteria</taxon>
        <taxon>Pseudomonadati</taxon>
        <taxon>Planctomycetota</taxon>
        <taxon>Planctomycetia</taxon>
        <taxon>Pirellulales</taxon>
        <taxon>Pirellulaceae</taxon>
        <taxon>Stieleria</taxon>
    </lineage>
</organism>
<keyword evidence="8" id="KW-0472">Membrane</keyword>
<dbReference type="PROSITE" id="PS50011">
    <property type="entry name" value="PROTEIN_KINASE_DOM"/>
    <property type="match status" value="1"/>
</dbReference>
<keyword evidence="1 10" id="KW-0808">Transferase</keyword>
<evidence type="ECO:0000256" key="5">
    <source>
        <dbReference type="PROSITE-ProRule" id="PRU10141"/>
    </source>
</evidence>
<keyword evidence="8" id="KW-0812">Transmembrane</keyword>
<proteinExistence type="predicted"/>
<dbReference type="RefSeq" id="WP_146521029.1">
    <property type="nucleotide sequence ID" value="NZ_CP151726.1"/>
</dbReference>
<dbReference type="InterPro" id="IPR011990">
    <property type="entry name" value="TPR-like_helical_dom_sf"/>
</dbReference>
<dbReference type="InterPro" id="IPR017441">
    <property type="entry name" value="Protein_kinase_ATP_BS"/>
</dbReference>
<evidence type="ECO:0000256" key="6">
    <source>
        <dbReference type="SAM" id="Coils"/>
    </source>
</evidence>
<dbReference type="SUPFAM" id="SSF48452">
    <property type="entry name" value="TPR-like"/>
    <property type="match status" value="2"/>
</dbReference>
<comment type="caution">
    <text evidence="10">The sequence shown here is derived from an EMBL/GenBank/DDBJ whole genome shotgun (WGS) entry which is preliminary data.</text>
</comment>
<feature type="compositionally biased region" description="Low complexity" evidence="7">
    <location>
        <begin position="278"/>
        <end position="292"/>
    </location>
</feature>
<dbReference type="SUPFAM" id="SSF56112">
    <property type="entry name" value="Protein kinase-like (PK-like)"/>
    <property type="match status" value="1"/>
</dbReference>
<evidence type="ECO:0000256" key="8">
    <source>
        <dbReference type="SAM" id="Phobius"/>
    </source>
</evidence>
<dbReference type="PANTHER" id="PTHR43289:SF6">
    <property type="entry name" value="SERINE_THREONINE-PROTEIN KINASE NEKL-3"/>
    <property type="match status" value="1"/>
</dbReference>
<feature type="region of interest" description="Disordered" evidence="7">
    <location>
        <begin position="1"/>
        <end position="30"/>
    </location>
</feature>
<dbReference type="InterPro" id="IPR008271">
    <property type="entry name" value="Ser/Thr_kinase_AS"/>
</dbReference>
<dbReference type="GO" id="GO:0004674">
    <property type="term" value="F:protein serine/threonine kinase activity"/>
    <property type="evidence" value="ECO:0007669"/>
    <property type="project" value="UniProtKB-EC"/>
</dbReference>
<evidence type="ECO:0000256" key="4">
    <source>
        <dbReference type="ARBA" id="ARBA00022840"/>
    </source>
</evidence>
<dbReference type="GO" id="GO:0005524">
    <property type="term" value="F:ATP binding"/>
    <property type="evidence" value="ECO:0007669"/>
    <property type="project" value="UniProtKB-UniRule"/>
</dbReference>
<name>A0A5C6AU79_9BACT</name>
<dbReference type="PROSITE" id="PS00108">
    <property type="entry name" value="PROTEIN_KINASE_ST"/>
    <property type="match status" value="1"/>
</dbReference>
<keyword evidence="2 5" id="KW-0547">Nucleotide-binding</keyword>
<reference evidence="10 11" key="1">
    <citation type="submission" date="2019-02" db="EMBL/GenBank/DDBJ databases">
        <title>Deep-cultivation of Planctomycetes and their phenomic and genomic characterization uncovers novel biology.</title>
        <authorList>
            <person name="Wiegand S."/>
            <person name="Jogler M."/>
            <person name="Boedeker C."/>
            <person name="Pinto D."/>
            <person name="Vollmers J."/>
            <person name="Rivas-Marin E."/>
            <person name="Kohn T."/>
            <person name="Peeters S.H."/>
            <person name="Heuer A."/>
            <person name="Rast P."/>
            <person name="Oberbeckmann S."/>
            <person name="Bunk B."/>
            <person name="Jeske O."/>
            <person name="Meyerdierks A."/>
            <person name="Storesund J.E."/>
            <person name="Kallscheuer N."/>
            <person name="Luecker S."/>
            <person name="Lage O.M."/>
            <person name="Pohl T."/>
            <person name="Merkel B.J."/>
            <person name="Hornburger P."/>
            <person name="Mueller R.-W."/>
            <person name="Bruemmer F."/>
            <person name="Labrenz M."/>
            <person name="Spormann A.M."/>
            <person name="Op Den Camp H."/>
            <person name="Overmann J."/>
            <person name="Amann R."/>
            <person name="Jetten M.S.M."/>
            <person name="Mascher T."/>
            <person name="Medema M.H."/>
            <person name="Devos D.P."/>
            <person name="Kaster A.-K."/>
            <person name="Ovreas L."/>
            <person name="Rohde M."/>
            <person name="Galperin M.Y."/>
            <person name="Jogler C."/>
        </authorList>
    </citation>
    <scope>NUCLEOTIDE SEQUENCE [LARGE SCALE GENOMIC DNA]</scope>
    <source>
        <strain evidence="10 11">Pla52n</strain>
    </source>
</reference>
<dbReference type="InterPro" id="IPR011009">
    <property type="entry name" value="Kinase-like_dom_sf"/>
</dbReference>
<feature type="region of interest" description="Disordered" evidence="7">
    <location>
        <begin position="276"/>
        <end position="296"/>
    </location>
</feature>
<dbReference type="Gene3D" id="3.30.200.20">
    <property type="entry name" value="Phosphorylase Kinase, domain 1"/>
    <property type="match status" value="1"/>
</dbReference>
<feature type="transmembrane region" description="Helical" evidence="8">
    <location>
        <begin position="447"/>
        <end position="467"/>
    </location>
</feature>
<feature type="compositionally biased region" description="Polar residues" evidence="7">
    <location>
        <begin position="1"/>
        <end position="13"/>
    </location>
</feature>
<dbReference type="PROSITE" id="PS00107">
    <property type="entry name" value="PROTEIN_KINASE_ATP"/>
    <property type="match status" value="1"/>
</dbReference>
<accession>A0A5C6AU79</accession>
<dbReference type="OrthoDB" id="6111975at2"/>
<dbReference type="Gene3D" id="1.25.40.10">
    <property type="entry name" value="Tetratricopeptide repeat domain"/>
    <property type="match status" value="1"/>
</dbReference>
<dbReference type="EC" id="2.7.11.1" evidence="10"/>
<dbReference type="Gene3D" id="1.10.510.10">
    <property type="entry name" value="Transferase(Phosphotransferase) domain 1"/>
    <property type="match status" value="1"/>
</dbReference>
<keyword evidence="11" id="KW-1185">Reference proteome</keyword>
<dbReference type="SMART" id="SM00220">
    <property type="entry name" value="S_TKc"/>
    <property type="match status" value="1"/>
</dbReference>
<dbReference type="EMBL" id="SJPN01000004">
    <property type="protein sequence ID" value="TWU02759.1"/>
    <property type="molecule type" value="Genomic_DNA"/>
</dbReference>
<protein>
    <submittedName>
        <fullName evidence="10">Serine/threonine-protein kinase PknD</fullName>
        <ecNumber evidence="10">2.7.11.1</ecNumber>
    </submittedName>
</protein>
<evidence type="ECO:0000256" key="7">
    <source>
        <dbReference type="SAM" id="MobiDB-lite"/>
    </source>
</evidence>
<keyword evidence="3 10" id="KW-0418">Kinase</keyword>
<keyword evidence="4 5" id="KW-0067">ATP-binding</keyword>
<dbReference type="PANTHER" id="PTHR43289">
    <property type="entry name" value="MITOGEN-ACTIVATED PROTEIN KINASE KINASE KINASE 20-RELATED"/>
    <property type="match status" value="1"/>
</dbReference>
<dbReference type="Pfam" id="PF14559">
    <property type="entry name" value="TPR_19"/>
    <property type="match status" value="1"/>
</dbReference>
<keyword evidence="6" id="KW-0175">Coiled coil</keyword>
<evidence type="ECO:0000313" key="11">
    <source>
        <dbReference type="Proteomes" id="UP000320176"/>
    </source>
</evidence>
<evidence type="ECO:0000256" key="3">
    <source>
        <dbReference type="ARBA" id="ARBA00022777"/>
    </source>
</evidence>
<feature type="region of interest" description="Disordered" evidence="7">
    <location>
        <begin position="1579"/>
        <end position="1599"/>
    </location>
</feature>
<dbReference type="Pfam" id="PF00069">
    <property type="entry name" value="Pkinase"/>
    <property type="match status" value="1"/>
</dbReference>
<dbReference type="Proteomes" id="UP000320176">
    <property type="component" value="Unassembled WGS sequence"/>
</dbReference>
<feature type="binding site" evidence="5">
    <location>
        <position position="113"/>
    </location>
    <ligand>
        <name>ATP</name>
        <dbReference type="ChEBI" id="CHEBI:30616"/>
    </ligand>
</feature>
<evidence type="ECO:0000256" key="2">
    <source>
        <dbReference type="ARBA" id="ARBA00022741"/>
    </source>
</evidence>
<evidence type="ECO:0000256" key="1">
    <source>
        <dbReference type="ARBA" id="ARBA00022679"/>
    </source>
</evidence>
<feature type="compositionally biased region" description="Basic and acidic residues" evidence="7">
    <location>
        <begin position="14"/>
        <end position="27"/>
    </location>
</feature>
<gene>
    <name evidence="10" type="primary">pknD_8</name>
    <name evidence="10" type="ORF">Pla52n_38180</name>
</gene>
<feature type="domain" description="Protein kinase" evidence="9">
    <location>
        <begin position="84"/>
        <end position="404"/>
    </location>
</feature>
<evidence type="ECO:0000259" key="9">
    <source>
        <dbReference type="PROSITE" id="PS50011"/>
    </source>
</evidence>
<sequence>MTDENNASSNSGRGSDHPTRLDDRNTDGDVSLDTLGRAFDFANSDMRKPSRANEGCGLAVDGFAEPAADSDFIPGDAPTLPRRYAYRRLLGCGGMGEVYLVLDHVLGRNVALKVLRREGTSRVDLHRRFVEEAQIGGQLQHPGIVPIYDFGTLDSGISYFTMKYVKGQTLSDSLEQHGVANDVKVWLDPFVSVCQTLAYAHSKNVIHRDLKASNIMVGAFGEVQVLDWGLAKVVGQPDESAIVAERNAREDLDPGVVVAKGELSDTGKLIEQTVTVIQTPSSPDSHSDPSQTDESRTRIGSVIGTLAYMPPEQANGLVHEMDFRSDVFALGSILCRILTGYPAYREPDGRKLLQMVRQGDLQECYQRLDECGCDDALKAIVREALSPNKLDRPANAGELAHKMIEYRTSLEDRLRVAELDRAASGARAEEAEQTAAAERRRRRLSTMLLSIVIIGFAGSLAVGWWIARNREALADAERRAALVQQNQIEELKQRQREIVARIDKELTAGATSLADIAQEAPTQGQLDRARAAVLQAEEWQGGLNDEGNEVHDRVASLRNQWEEINETILLLNRIEKIRFEAMDQDVSAPIVRSWSVEEKPHFASGIAIGPTIEALQEWGLDLQSPEQGLDKLERLPEWARSRIEIHLRLLQVAVAQATPATMRAEIPWRLLQDGQYDSKGGAQLVQRQDGSIEAIGKNPICDVYQFDFPLSDSTPELLRIEALPSTRGEDNVDAATGTIGRGPDGSACMSNLVVELVQGERVVPISIVSSEASFCFRNEPLTATHWNLTLSPTRQQWAIFRLDDAGMGEMANETLLSEASPGTARVLRITFHNHSIPRWGDQNFARLRLSVSDHVDVESTAANVDQIVERLNQANQDPWTQQLWASLQNPGLESLQRLLSDPSASEHPVDHIILLSDLVNQSANDRTVEKLRNEIQWQTKDPRIGSNVDASLTDDGWITVTPGQQFDVTLDYLGFPKGHPAPTAFRIDTFDDSALSDRAFQRVSILELFGRGHSYGGAVEFKKTNVMADQVRSYDGPIQGAFNQDYGTAWKFAHPPGREVCSCIVKVEFPNSTEFRDGLRVRVYSSKEETPRTKRLTKIRVYWTFDEIEWFNIHDLAYELLQQSYVRSMDNERLLLALAENRMGNWLATGEDAMGYATAAVSLRPNDANALDRFIALTLRQNPDANSDLTRRVFSLAKRQLNLALNDRAISKLQVAFIERANECLTNGKREAAAEFLGQAFSANPDQFTERVKLASCMLSLGQFEHAEQLLREQLELHPSDADAIIVLSRLLGETDRAQQRLSLLKSASRQQPDSLPLERQFVQCYLSIKDHENCLASMRKCVDLGAGGFEEREMIAWLLSDLGRDDEAFDEMERALEHAEYESQRSYAVFFHLATKGPDETAAWVRHHCRQGWQNAGVLRDTLRNALIAWSRDGADPLFVATIDARRRRPALHRLHTLDNIEFLIEIVLEEFPEDGQTQLVAALVFFECGRYDEALELARKYWKSKSKGYQFLGPMNQMGIEAGCLHRLGQTDEALPIYRKMLRSPDAIGGALQFYSMSFLHSHPALLELKEMLDAEEGVDDSDTEVKDLENADGEPE</sequence>
<feature type="coiled-coil region" evidence="6">
    <location>
        <begin position="466"/>
        <end position="494"/>
    </location>
</feature>